<keyword evidence="3" id="KW-1185">Reference proteome</keyword>
<gene>
    <name evidence="2" type="ORF">RR42_s1293</name>
</gene>
<dbReference type="RefSeq" id="WP_043354527.1">
    <property type="nucleotide sequence ID" value="NZ_CP010537.1"/>
</dbReference>
<dbReference type="STRING" id="68895.RR42_s1293"/>
<accession>A0A0C4YQL3</accession>
<evidence type="ECO:0000256" key="1">
    <source>
        <dbReference type="SAM" id="MobiDB-lite"/>
    </source>
</evidence>
<evidence type="ECO:0000313" key="2">
    <source>
        <dbReference type="EMBL" id="AJG22881.1"/>
    </source>
</evidence>
<dbReference type="EMBL" id="CP010537">
    <property type="protein sequence ID" value="AJG22881.1"/>
    <property type="molecule type" value="Genomic_DNA"/>
</dbReference>
<dbReference type="Proteomes" id="UP000031843">
    <property type="component" value="Chromosome secondary"/>
</dbReference>
<dbReference type="AlphaFoldDB" id="A0A0C4YQL3"/>
<protein>
    <submittedName>
        <fullName evidence="2">Uncharacterized protein</fullName>
    </submittedName>
</protein>
<organism evidence="2 3">
    <name type="scientific">Cupriavidus basilensis</name>
    <dbReference type="NCBI Taxonomy" id="68895"/>
    <lineage>
        <taxon>Bacteria</taxon>
        <taxon>Pseudomonadati</taxon>
        <taxon>Pseudomonadota</taxon>
        <taxon>Betaproteobacteria</taxon>
        <taxon>Burkholderiales</taxon>
        <taxon>Burkholderiaceae</taxon>
        <taxon>Cupriavidus</taxon>
    </lineage>
</organism>
<evidence type="ECO:0000313" key="3">
    <source>
        <dbReference type="Proteomes" id="UP000031843"/>
    </source>
</evidence>
<feature type="region of interest" description="Disordered" evidence="1">
    <location>
        <begin position="108"/>
        <end position="132"/>
    </location>
</feature>
<reference evidence="2 3" key="1">
    <citation type="journal article" date="2015" name="Genome Announc.">
        <title>Complete Genome Sequence of Cupriavidus basilensis 4G11, Isolated from the Oak Ridge Field Research Center Site.</title>
        <authorList>
            <person name="Ray J."/>
            <person name="Waters R.J."/>
            <person name="Skerker J.M."/>
            <person name="Kuehl J.V."/>
            <person name="Price M.N."/>
            <person name="Huang J."/>
            <person name="Chakraborty R."/>
            <person name="Arkin A.P."/>
            <person name="Deutschbauer A."/>
        </authorList>
    </citation>
    <scope>NUCLEOTIDE SEQUENCE [LARGE SCALE GENOMIC DNA]</scope>
    <source>
        <strain evidence="2">4G11</strain>
    </source>
</reference>
<feature type="compositionally biased region" description="Low complexity" evidence="1">
    <location>
        <begin position="123"/>
        <end position="132"/>
    </location>
</feature>
<proteinExistence type="predicted"/>
<dbReference type="KEGG" id="cbw:RR42_s1293"/>
<sequence>MKAVNLAPPAQRWRLYRLSVIARLDDVPDVRVAMRCATSDCGQYPANERQMPLGLPPIKCMLSYEIRMPQMRAGQLLVALERALVSVPIILLRLEVLGNHAEAAHAGRLERVSSPSGGTRSRPAAAAPAAVG</sequence>
<dbReference type="OrthoDB" id="8969779at2"/>
<name>A0A0C4YQL3_9BURK</name>